<dbReference type="Pfam" id="PF13715">
    <property type="entry name" value="CarbopepD_reg_2"/>
    <property type="match status" value="1"/>
</dbReference>
<evidence type="ECO:0000256" key="6">
    <source>
        <dbReference type="ARBA" id="ARBA00023077"/>
    </source>
</evidence>
<dbReference type="PROSITE" id="PS01156">
    <property type="entry name" value="TONB_DEPENDENT_REC_2"/>
    <property type="match status" value="1"/>
</dbReference>
<dbReference type="InterPro" id="IPR012910">
    <property type="entry name" value="Plug_dom"/>
</dbReference>
<keyword evidence="4 9" id="KW-0812">Transmembrane</keyword>
<comment type="subcellular location">
    <subcellularLocation>
        <location evidence="1 9">Cell outer membrane</location>
        <topology evidence="1 9">Multi-pass membrane protein</topology>
    </subcellularLocation>
</comment>
<organism evidence="12 13">
    <name type="scientific">Mucilaginibacter rigui</name>
    <dbReference type="NCBI Taxonomy" id="534635"/>
    <lineage>
        <taxon>Bacteria</taxon>
        <taxon>Pseudomonadati</taxon>
        <taxon>Bacteroidota</taxon>
        <taxon>Sphingobacteriia</taxon>
        <taxon>Sphingobacteriales</taxon>
        <taxon>Sphingobacteriaceae</taxon>
        <taxon>Mucilaginibacter</taxon>
    </lineage>
</organism>
<feature type="chain" id="PRO_5045361149" evidence="10">
    <location>
        <begin position="28"/>
        <end position="1089"/>
    </location>
</feature>
<dbReference type="EMBL" id="JACWMW010000001">
    <property type="protein sequence ID" value="MBD1384170.1"/>
    <property type="molecule type" value="Genomic_DNA"/>
</dbReference>
<evidence type="ECO:0000256" key="5">
    <source>
        <dbReference type="ARBA" id="ARBA00022729"/>
    </source>
</evidence>
<comment type="caution">
    <text evidence="12">The sequence shown here is derived from an EMBL/GenBank/DDBJ whole genome shotgun (WGS) entry which is preliminary data.</text>
</comment>
<evidence type="ECO:0000256" key="4">
    <source>
        <dbReference type="ARBA" id="ARBA00022692"/>
    </source>
</evidence>
<keyword evidence="5 10" id="KW-0732">Signal</keyword>
<dbReference type="PROSITE" id="PS52016">
    <property type="entry name" value="TONB_DEPENDENT_REC_3"/>
    <property type="match status" value="1"/>
</dbReference>
<evidence type="ECO:0000256" key="8">
    <source>
        <dbReference type="ARBA" id="ARBA00023237"/>
    </source>
</evidence>
<keyword evidence="13" id="KW-1185">Reference proteome</keyword>
<keyword evidence="6" id="KW-0798">TonB box</keyword>
<dbReference type="InterPro" id="IPR008969">
    <property type="entry name" value="CarboxyPept-like_regulatory"/>
</dbReference>
<keyword evidence="2 9" id="KW-0813">Transport</keyword>
<gene>
    <name evidence="12" type="ORF">IDJ75_02680</name>
</gene>
<dbReference type="NCBIfam" id="TIGR04056">
    <property type="entry name" value="OMP_RagA_SusC"/>
    <property type="match status" value="1"/>
</dbReference>
<dbReference type="Pfam" id="PF07715">
    <property type="entry name" value="Plug"/>
    <property type="match status" value="1"/>
</dbReference>
<protein>
    <submittedName>
        <fullName evidence="12">TonB-dependent receptor</fullName>
    </submittedName>
</protein>
<evidence type="ECO:0000256" key="2">
    <source>
        <dbReference type="ARBA" id="ARBA00022448"/>
    </source>
</evidence>
<dbReference type="SUPFAM" id="SSF49464">
    <property type="entry name" value="Carboxypeptidase regulatory domain-like"/>
    <property type="match status" value="1"/>
</dbReference>
<dbReference type="Proteomes" id="UP000618754">
    <property type="component" value="Unassembled WGS sequence"/>
</dbReference>
<name>A0ABR7X2F8_9SPHI</name>
<keyword evidence="3 9" id="KW-1134">Transmembrane beta strand</keyword>
<dbReference type="InterPro" id="IPR023996">
    <property type="entry name" value="TonB-dep_OMP_SusC/RagA"/>
</dbReference>
<dbReference type="Gene3D" id="2.170.130.10">
    <property type="entry name" value="TonB-dependent receptor, plug domain"/>
    <property type="match status" value="1"/>
</dbReference>
<dbReference type="InterPro" id="IPR039426">
    <property type="entry name" value="TonB-dep_rcpt-like"/>
</dbReference>
<proteinExistence type="inferred from homology"/>
<keyword evidence="7 9" id="KW-0472">Membrane</keyword>
<evidence type="ECO:0000256" key="1">
    <source>
        <dbReference type="ARBA" id="ARBA00004571"/>
    </source>
</evidence>
<sequence length="1089" mass="117655">MFKSLLLKGRALCLLLCCMVSSLVVTAQTKHTGKVTGSDDKLPVVGATVRVKGTTIGTQTDVNGQFSLSLNPGDVLTISYLGYQSQDVTVGASETINIVLQAGSNTLNEVVVTGYTTQRKKDISGSVTTVNMNNAKSVPSVSAETMLQGQAAGVNVVTQGAPGAGAQVTIRGLSNFNNSSPLYVVDGLQTSSISNINPNDIESISVLKDAGAAAIYGVSGGNGVIVVTTKKGKQGKATISYDAFYGTTQPLSGNVFNLLNANEFEQLVAKVDPDNDLMKGNPNGKKFYDYGYQSGSGSKGVFNENQANTFLPNYHLDNDPSRDYLIQKFVKGAGTDWFHEIFKSAPIQQHSLSASGASDKSNYFLSLGYTNQQGTLINTYFKRYQARVNTTFSVKDHIRLGENFSYYYINSPNGGGGLAGGGNQNEGNPISETYRTLPIIPVRDIGGNLGGTYAGPAALGNALNPVGMQERQATNHTNEYGMQGTVFAEADFLKHFVARTAYSADIYNRYYYNIGYRQYDSGEAHGGNNSYSEGSSYDSNFNWSNTLNYKQVFGKHSINLLGGFEQRGYTGREINASAKNLFSLDPFFANIANGQAGQTTADSKYRDRNTIMSLFARLDYTYNDRYIIGATIRRDGSSRFSPGNKWGTFPAVSAAWRVTQEEFAKGSTWLNDLKIRGSYGTSGFNGNVGVNSAYAAYGGGPGSSSYPIDGSSSSVIPGYLQNSLGNPNATWETDKTFNVGFDASLFNHFDVTLEYYKKTISDLLVIVPIPATAGGLEGAWPTVNNGTVVNKGLDISATYHGSSGGFTYSIGANITTLKNEITQLGAPFFTSDVRNGNVVYNQVGGPIGAFYGYKVEGYWNTQAEINALNAKQKPDLFGSVPVYQTDAAPGRFRYADVNGDGRITDADRTQIGKPTPDFTYGVNLNLGYKGFDFSAVLYGSQGNDVYNTIKYWTNFYGTQTGNKSLDLLNNAWDPAKTAAQNANAKAPIAEKTTTFSTSDVINSYYVENGSFLKLRSLQVGYTFAPSMLKAIGIDKLRAYVQGTNLFTITKYSGLDPEIQAYDNRNSQGIDRGNYPNNERRFIFGVNLSF</sequence>
<keyword evidence="12" id="KW-0675">Receptor</keyword>
<evidence type="ECO:0000313" key="13">
    <source>
        <dbReference type="Proteomes" id="UP000618754"/>
    </source>
</evidence>
<evidence type="ECO:0000259" key="11">
    <source>
        <dbReference type="Pfam" id="PF07715"/>
    </source>
</evidence>
<evidence type="ECO:0000256" key="3">
    <source>
        <dbReference type="ARBA" id="ARBA00022452"/>
    </source>
</evidence>
<evidence type="ECO:0000256" key="9">
    <source>
        <dbReference type="PROSITE-ProRule" id="PRU01360"/>
    </source>
</evidence>
<accession>A0ABR7X2F8</accession>
<dbReference type="NCBIfam" id="TIGR04057">
    <property type="entry name" value="SusC_RagA_signa"/>
    <property type="match status" value="1"/>
</dbReference>
<evidence type="ECO:0000256" key="7">
    <source>
        <dbReference type="ARBA" id="ARBA00023136"/>
    </source>
</evidence>
<keyword evidence="8 9" id="KW-0998">Cell outer membrane</keyword>
<dbReference type="Gene3D" id="2.40.170.20">
    <property type="entry name" value="TonB-dependent receptor, beta-barrel domain"/>
    <property type="match status" value="1"/>
</dbReference>
<reference evidence="12 13" key="1">
    <citation type="submission" date="2020-09" db="EMBL/GenBank/DDBJ databases">
        <title>Novel species of Mucilaginibacter isolated from a glacier on the Tibetan Plateau.</title>
        <authorList>
            <person name="Liu Q."/>
            <person name="Xin Y.-H."/>
        </authorList>
    </citation>
    <scope>NUCLEOTIDE SEQUENCE [LARGE SCALE GENOMIC DNA]</scope>
    <source>
        <strain evidence="12 13">CGMCC 1.13878</strain>
    </source>
</reference>
<evidence type="ECO:0000256" key="10">
    <source>
        <dbReference type="SAM" id="SignalP"/>
    </source>
</evidence>
<dbReference type="SUPFAM" id="SSF56935">
    <property type="entry name" value="Porins"/>
    <property type="match status" value="1"/>
</dbReference>
<dbReference type="InterPro" id="IPR023997">
    <property type="entry name" value="TonB-dep_OMP_SusC/RagA_CS"/>
</dbReference>
<dbReference type="Gene3D" id="2.60.40.1120">
    <property type="entry name" value="Carboxypeptidase-like, regulatory domain"/>
    <property type="match status" value="1"/>
</dbReference>
<feature type="signal peptide" evidence="10">
    <location>
        <begin position="1"/>
        <end position="27"/>
    </location>
</feature>
<comment type="similarity">
    <text evidence="9">Belongs to the TonB-dependent receptor family.</text>
</comment>
<evidence type="ECO:0000313" key="12">
    <source>
        <dbReference type="EMBL" id="MBD1384170.1"/>
    </source>
</evidence>
<dbReference type="InterPro" id="IPR036942">
    <property type="entry name" value="Beta-barrel_TonB_sf"/>
</dbReference>
<dbReference type="InterPro" id="IPR010917">
    <property type="entry name" value="TonB_rcpt_CS"/>
</dbReference>
<dbReference type="InterPro" id="IPR037066">
    <property type="entry name" value="Plug_dom_sf"/>
</dbReference>
<feature type="domain" description="TonB-dependent receptor plug" evidence="11">
    <location>
        <begin position="120"/>
        <end position="224"/>
    </location>
</feature>